<dbReference type="EMBL" id="MF042360">
    <property type="protein sequence ID" value="ARV76637.1"/>
    <property type="molecule type" value="Genomic_DNA"/>
</dbReference>
<evidence type="ECO:0000313" key="2">
    <source>
        <dbReference type="EMBL" id="ARV76637.1"/>
    </source>
</evidence>
<feature type="transmembrane region" description="Helical" evidence="1">
    <location>
        <begin position="12"/>
        <end position="33"/>
    </location>
</feature>
<protein>
    <submittedName>
        <fullName evidence="2">Uncharacterized protein</fullName>
    </submittedName>
</protein>
<accession>A0A1Y0T1C3</accession>
<dbReference type="Proteomes" id="UP000225448">
    <property type="component" value="Segment"/>
</dbReference>
<evidence type="ECO:0000313" key="3">
    <source>
        <dbReference type="Proteomes" id="UP000225448"/>
    </source>
</evidence>
<evidence type="ECO:0000256" key="1">
    <source>
        <dbReference type="SAM" id="Phobius"/>
    </source>
</evidence>
<reference evidence="2 3" key="1">
    <citation type="submission" date="2017-05" db="EMBL/GenBank/DDBJ databases">
        <authorList>
            <person name="Song R."/>
            <person name="Chenine A.L."/>
            <person name="Ruprecht R.M."/>
        </authorList>
    </citation>
    <scope>NUCLEOTIDE SEQUENCE [LARGE SCALE GENOMIC DNA]</scope>
</reference>
<sequence length="37" mass="4194">MRKVRKVKCETNACLCLFVFDLLIACAMVVVLANQLH</sequence>
<keyword evidence="3" id="KW-1185">Reference proteome</keyword>
<keyword evidence="1" id="KW-0472">Membrane</keyword>
<gene>
    <name evidence="2" type="ORF">PHABIO_6</name>
</gene>
<proteinExistence type="predicted"/>
<organism evidence="2 3">
    <name type="scientific">Pseudomonas phage Phabio</name>
    <dbReference type="NCBI Taxonomy" id="2006668"/>
    <lineage>
        <taxon>Viruses</taxon>
        <taxon>Duplodnaviria</taxon>
        <taxon>Heunggongvirae</taxon>
        <taxon>Uroviricota</taxon>
        <taxon>Caudoviricetes</taxon>
        <taxon>Chimalliviridae</taxon>
        <taxon>Phabiovirus</taxon>
        <taxon>Phabiovirus phabio</taxon>
    </lineage>
</organism>
<keyword evidence="1" id="KW-0812">Transmembrane</keyword>
<keyword evidence="1" id="KW-1133">Transmembrane helix</keyword>
<name>A0A1Y0T1C3_9CAUD</name>